<keyword evidence="4 9" id="KW-0812">Transmembrane</keyword>
<name>A0A511DMY1_9PSEU</name>
<feature type="transmembrane region" description="Helical" evidence="9">
    <location>
        <begin position="190"/>
        <end position="215"/>
    </location>
</feature>
<dbReference type="EMBL" id="BJVJ01000077">
    <property type="protein sequence ID" value="GEL26170.1"/>
    <property type="molecule type" value="Genomic_DNA"/>
</dbReference>
<evidence type="ECO:0000313" key="10">
    <source>
        <dbReference type="EMBL" id="GEL26170.1"/>
    </source>
</evidence>
<dbReference type="GO" id="GO:0005886">
    <property type="term" value="C:plasma membrane"/>
    <property type="evidence" value="ECO:0007669"/>
    <property type="project" value="UniProtKB-SubCell"/>
</dbReference>
<evidence type="ECO:0000256" key="6">
    <source>
        <dbReference type="ARBA" id="ARBA00022989"/>
    </source>
</evidence>
<dbReference type="CDD" id="cd06582">
    <property type="entry name" value="TM_PBP1_LivH_like"/>
    <property type="match status" value="1"/>
</dbReference>
<evidence type="ECO:0000256" key="7">
    <source>
        <dbReference type="ARBA" id="ARBA00023136"/>
    </source>
</evidence>
<evidence type="ECO:0000256" key="9">
    <source>
        <dbReference type="SAM" id="Phobius"/>
    </source>
</evidence>
<dbReference type="Proteomes" id="UP000321685">
    <property type="component" value="Unassembled WGS sequence"/>
</dbReference>
<keyword evidence="7 9" id="KW-0472">Membrane</keyword>
<evidence type="ECO:0000256" key="5">
    <source>
        <dbReference type="ARBA" id="ARBA00022970"/>
    </source>
</evidence>
<dbReference type="AlphaFoldDB" id="A0A511DMY1"/>
<evidence type="ECO:0000256" key="2">
    <source>
        <dbReference type="ARBA" id="ARBA00022448"/>
    </source>
</evidence>
<feature type="transmembrane region" description="Helical" evidence="9">
    <location>
        <begin position="227"/>
        <end position="254"/>
    </location>
</feature>
<keyword evidence="6 9" id="KW-1133">Transmembrane helix</keyword>
<feature type="transmembrane region" description="Helical" evidence="9">
    <location>
        <begin position="140"/>
        <end position="160"/>
    </location>
</feature>
<dbReference type="InterPro" id="IPR052157">
    <property type="entry name" value="BCAA_transport_permease"/>
</dbReference>
<evidence type="ECO:0000256" key="8">
    <source>
        <dbReference type="ARBA" id="ARBA00037998"/>
    </source>
</evidence>
<evidence type="ECO:0000256" key="1">
    <source>
        <dbReference type="ARBA" id="ARBA00004651"/>
    </source>
</evidence>
<feature type="transmembrane region" description="Helical" evidence="9">
    <location>
        <begin position="66"/>
        <end position="84"/>
    </location>
</feature>
<dbReference type="InterPro" id="IPR001851">
    <property type="entry name" value="ABC_transp_permease"/>
</dbReference>
<accession>A0A511DMY1</accession>
<evidence type="ECO:0000313" key="11">
    <source>
        <dbReference type="Proteomes" id="UP000321685"/>
    </source>
</evidence>
<dbReference type="RefSeq" id="WP_147113671.1">
    <property type="nucleotide sequence ID" value="NZ_BJVJ01000077.1"/>
</dbReference>
<dbReference type="PANTHER" id="PTHR11795:SF450">
    <property type="entry name" value="ABC TRANSPORTER PERMEASE PROTEIN"/>
    <property type="match status" value="1"/>
</dbReference>
<gene>
    <name evidence="10" type="ORF">PSU4_51240</name>
</gene>
<sequence length="293" mass="29353">MTQAAYFVVIGLGVGSVYALSGLGIVTLFAGSGLANFAQGDFMVLGALVAVNVVGAGFGYLPALAAAVVVVAAAGLVLGGLFTLPMRHRRVDVDVVIIGTLGVATTMTTLSGIWFGRQPQRLDSPLAGSFIPIGDLQVPAHYALLLVGAALVFGVVHWFHRHTDIGLQLRAVASSVPAARDAGVRVGRMLVVAWTIAALVGGVAGVLVASVVPIAPEAALPLGVNGFAAAIIGGLASPAGAVVGGLLIGVAEALAGGYLNDTLRQAVAPVVLLAVLILRPGGLLGRSRTVRVA</sequence>
<proteinExistence type="inferred from homology"/>
<comment type="caution">
    <text evidence="10">The sequence shown here is derived from an EMBL/GenBank/DDBJ whole genome shotgun (WGS) entry which is preliminary data.</text>
</comment>
<keyword evidence="11" id="KW-1185">Reference proteome</keyword>
<keyword evidence="5" id="KW-0029">Amino-acid transport</keyword>
<dbReference type="PANTHER" id="PTHR11795">
    <property type="entry name" value="BRANCHED-CHAIN AMINO ACID TRANSPORT SYSTEM PERMEASE PROTEIN LIVH"/>
    <property type="match status" value="1"/>
</dbReference>
<keyword evidence="3" id="KW-1003">Cell membrane</keyword>
<comment type="subcellular location">
    <subcellularLocation>
        <location evidence="1">Cell membrane</location>
        <topology evidence="1">Multi-pass membrane protein</topology>
    </subcellularLocation>
</comment>
<feature type="transmembrane region" description="Helical" evidence="9">
    <location>
        <begin position="6"/>
        <end position="30"/>
    </location>
</feature>
<reference evidence="10 11" key="1">
    <citation type="submission" date="2019-07" db="EMBL/GenBank/DDBJ databases">
        <title>Whole genome shotgun sequence of Pseudonocardia sulfidoxydans NBRC 16205.</title>
        <authorList>
            <person name="Hosoyama A."/>
            <person name="Uohara A."/>
            <person name="Ohji S."/>
            <person name="Ichikawa N."/>
        </authorList>
    </citation>
    <scope>NUCLEOTIDE SEQUENCE [LARGE SCALE GENOMIC DNA]</scope>
    <source>
        <strain evidence="10 11">NBRC 16205</strain>
    </source>
</reference>
<dbReference type="Pfam" id="PF02653">
    <property type="entry name" value="BPD_transp_2"/>
    <property type="match status" value="1"/>
</dbReference>
<protein>
    <submittedName>
        <fullName evidence="10">Branched-chain amino acid ABC transporter permease</fullName>
    </submittedName>
</protein>
<keyword evidence="2" id="KW-0813">Transport</keyword>
<organism evidence="10 11">
    <name type="scientific">Pseudonocardia sulfidoxydans NBRC 16205</name>
    <dbReference type="NCBI Taxonomy" id="1223511"/>
    <lineage>
        <taxon>Bacteria</taxon>
        <taxon>Bacillati</taxon>
        <taxon>Actinomycetota</taxon>
        <taxon>Actinomycetes</taxon>
        <taxon>Pseudonocardiales</taxon>
        <taxon>Pseudonocardiaceae</taxon>
        <taxon>Pseudonocardia</taxon>
    </lineage>
</organism>
<dbReference type="GO" id="GO:0006865">
    <property type="term" value="P:amino acid transport"/>
    <property type="evidence" value="ECO:0007669"/>
    <property type="project" value="UniProtKB-KW"/>
</dbReference>
<comment type="similarity">
    <text evidence="8">Belongs to the binding-protein-dependent transport system permease family. LivHM subfamily.</text>
</comment>
<evidence type="ECO:0000256" key="4">
    <source>
        <dbReference type="ARBA" id="ARBA00022692"/>
    </source>
</evidence>
<feature type="transmembrane region" description="Helical" evidence="9">
    <location>
        <begin position="96"/>
        <end position="116"/>
    </location>
</feature>
<dbReference type="GO" id="GO:0022857">
    <property type="term" value="F:transmembrane transporter activity"/>
    <property type="evidence" value="ECO:0007669"/>
    <property type="project" value="InterPro"/>
</dbReference>
<evidence type="ECO:0000256" key="3">
    <source>
        <dbReference type="ARBA" id="ARBA00022475"/>
    </source>
</evidence>
<dbReference type="OrthoDB" id="9807115at2"/>